<dbReference type="AlphaFoldDB" id="A0A5C5WEA4"/>
<evidence type="ECO:0000313" key="2">
    <source>
        <dbReference type="Proteomes" id="UP000318995"/>
    </source>
</evidence>
<dbReference type="EMBL" id="SJPH01000001">
    <property type="protein sequence ID" value="TWT48940.1"/>
    <property type="molecule type" value="Genomic_DNA"/>
</dbReference>
<evidence type="ECO:0008006" key="3">
    <source>
        <dbReference type="Google" id="ProtNLM"/>
    </source>
</evidence>
<dbReference type="RefSeq" id="WP_146571382.1">
    <property type="nucleotide sequence ID" value="NZ_SJPH01000001.1"/>
</dbReference>
<protein>
    <recommendedName>
        <fullName evidence="3">PglZ domain protein</fullName>
    </recommendedName>
</protein>
<sequence>MASISDKLMESVRSSAAYNANVQVAPACILWPDGDRQWEPVVPRLLQELPELCVLGDYDPAQRTGPAIWLRVVIADKAEDTKLPSDRKPILYLPGVRRQDLRAVENCPDHLKPLAELQYRGVIWSQMNAKDWTILAFLQSRQGGLGLDVAADNEAKRAMRLALFRLLDERLELLDGKHLDKDYFNKLLTSGDPIREVLQWIDDPAGFRDKCDENAWRAFGEICKSQLKLSPERDGELEAAGRLAEKAPPWDSVWERFAEAPSRYPNIPQQIRKTAPPKPKGLFDDLSGWPQWNDGQEEALRGELTSLSELTPEQARSKVLALNKSHGERRSQVWASLGMSPLAVATEHLAGLAQVTSDSIAAGTAEDMLAAYQASAWRADDRLLRSLEAVQTDSDLNAVETALRALYLPWATEAAHHLQKVVSADGYPGKSATDLVADDSEAGVCYLFIDGLRLDLAKRLAEKLEEKSLTVSASVGWSALPSVTSTAKPAVTPVRRLIQGADANKDFTPEVAASGKSLQGGYQLQKLLEEQGWQKLSKTENGDSSGRGWCEMGDIDHEGHERGWKLARHIDLLLNEAVERAQQLLAAGWKQIRIVTDHGWLLMPGGLPKTPLAASLSENKWGRCAALKPGASTDEQLFPWFWNPSQCFALAEGVSCYREGVQYAHGGLSLQECVTMSLVVAGGAAFRSVRIVSVEWKQLRCKVELAEPVDGVTVDIRTHAANPATSQVAAKKQFTSKAACSVVMQDEDLEGHEVWVVLLDDDGALLAQQSTIVAEDN</sequence>
<organism evidence="1 2">
    <name type="scientific">Botrimarina hoheduenensis</name>
    <dbReference type="NCBI Taxonomy" id="2528000"/>
    <lineage>
        <taxon>Bacteria</taxon>
        <taxon>Pseudomonadati</taxon>
        <taxon>Planctomycetota</taxon>
        <taxon>Planctomycetia</taxon>
        <taxon>Pirellulales</taxon>
        <taxon>Lacipirellulaceae</taxon>
        <taxon>Botrimarina</taxon>
    </lineage>
</organism>
<dbReference type="Proteomes" id="UP000318995">
    <property type="component" value="Unassembled WGS sequence"/>
</dbReference>
<name>A0A5C5WEA4_9BACT</name>
<accession>A0A5C5WEA4</accession>
<dbReference type="OrthoDB" id="52741at2"/>
<comment type="caution">
    <text evidence="1">The sequence shown here is derived from an EMBL/GenBank/DDBJ whole genome shotgun (WGS) entry which is preliminary data.</text>
</comment>
<reference evidence="1 2" key="1">
    <citation type="submission" date="2019-02" db="EMBL/GenBank/DDBJ databases">
        <title>Deep-cultivation of Planctomycetes and their phenomic and genomic characterization uncovers novel biology.</title>
        <authorList>
            <person name="Wiegand S."/>
            <person name="Jogler M."/>
            <person name="Boedeker C."/>
            <person name="Pinto D."/>
            <person name="Vollmers J."/>
            <person name="Rivas-Marin E."/>
            <person name="Kohn T."/>
            <person name="Peeters S.H."/>
            <person name="Heuer A."/>
            <person name="Rast P."/>
            <person name="Oberbeckmann S."/>
            <person name="Bunk B."/>
            <person name="Jeske O."/>
            <person name="Meyerdierks A."/>
            <person name="Storesund J.E."/>
            <person name="Kallscheuer N."/>
            <person name="Luecker S."/>
            <person name="Lage O.M."/>
            <person name="Pohl T."/>
            <person name="Merkel B.J."/>
            <person name="Hornburger P."/>
            <person name="Mueller R.-W."/>
            <person name="Bruemmer F."/>
            <person name="Labrenz M."/>
            <person name="Spormann A.M."/>
            <person name="Op Den Camp H."/>
            <person name="Overmann J."/>
            <person name="Amann R."/>
            <person name="Jetten M.S.M."/>
            <person name="Mascher T."/>
            <person name="Medema M.H."/>
            <person name="Devos D.P."/>
            <person name="Kaster A.-K."/>
            <person name="Ovreas L."/>
            <person name="Rohde M."/>
            <person name="Galperin M.Y."/>
            <person name="Jogler C."/>
        </authorList>
    </citation>
    <scope>NUCLEOTIDE SEQUENCE [LARGE SCALE GENOMIC DNA]</scope>
    <source>
        <strain evidence="1 2">Pla111</strain>
    </source>
</reference>
<gene>
    <name evidence="1" type="ORF">Pla111_07180</name>
</gene>
<dbReference type="NCBIfam" id="NF033450">
    <property type="entry name" value="BREX_PglZ_1_B"/>
    <property type="match status" value="1"/>
</dbReference>
<proteinExistence type="predicted"/>
<evidence type="ECO:0000313" key="1">
    <source>
        <dbReference type="EMBL" id="TWT48940.1"/>
    </source>
</evidence>
<keyword evidence="2" id="KW-1185">Reference proteome</keyword>